<evidence type="ECO:0000313" key="4">
    <source>
        <dbReference type="Proteomes" id="UP000216057"/>
    </source>
</evidence>
<dbReference type="NCBIfam" id="TIGR03786">
    <property type="entry name" value="strep_pil_rpt"/>
    <property type="match status" value="1"/>
</dbReference>
<dbReference type="AlphaFoldDB" id="A0A261FXW7"/>
<dbReference type="KEGG" id="beu:BE0216_08880"/>
<evidence type="ECO:0000313" key="5">
    <source>
        <dbReference type="Proteomes" id="UP000593943"/>
    </source>
</evidence>
<dbReference type="PROSITE" id="PS50234">
    <property type="entry name" value="VWFA"/>
    <property type="match status" value="1"/>
</dbReference>
<keyword evidence="5" id="KW-1185">Reference proteome</keyword>
<dbReference type="EMBL" id="MWWZ01000018">
    <property type="protein sequence ID" value="OZG64029.1"/>
    <property type="molecule type" value="Genomic_DNA"/>
</dbReference>
<name>A0A261FXW7_9BIFI</name>
<evidence type="ECO:0000313" key="2">
    <source>
        <dbReference type="EMBL" id="OZG64029.1"/>
    </source>
</evidence>
<dbReference type="InterPro" id="IPR038174">
    <property type="entry name" value="Strep_pil_link_sf"/>
</dbReference>
<dbReference type="EMBL" id="CP062938">
    <property type="protein sequence ID" value="QOL32540.1"/>
    <property type="molecule type" value="Genomic_DNA"/>
</dbReference>
<evidence type="ECO:0000259" key="1">
    <source>
        <dbReference type="PROSITE" id="PS50234"/>
    </source>
</evidence>
<dbReference type="Gene3D" id="3.40.50.410">
    <property type="entry name" value="von Willebrand factor, type A domain"/>
    <property type="match status" value="1"/>
</dbReference>
<dbReference type="Proteomes" id="UP000593943">
    <property type="component" value="Chromosome"/>
</dbReference>
<dbReference type="RefSeq" id="WP_158217255.1">
    <property type="nucleotide sequence ID" value="NZ_CP062938.1"/>
</dbReference>
<dbReference type="Gene3D" id="2.60.40.3050">
    <property type="match status" value="1"/>
</dbReference>
<feature type="domain" description="VWFA" evidence="1">
    <location>
        <begin position="112"/>
        <end position="278"/>
    </location>
</feature>
<organism evidence="2 4">
    <name type="scientific">Bifidobacterium eulemuris</name>
    <dbReference type="NCBI Taxonomy" id="1765219"/>
    <lineage>
        <taxon>Bacteria</taxon>
        <taxon>Bacillati</taxon>
        <taxon>Actinomycetota</taxon>
        <taxon>Actinomycetes</taxon>
        <taxon>Bifidobacteriales</taxon>
        <taxon>Bifidobacteriaceae</taxon>
        <taxon>Bifidobacterium</taxon>
    </lineage>
</organism>
<gene>
    <name evidence="3" type="ORF">BE0216_08880</name>
    <name evidence="2" type="ORF">BEUL_2231</name>
</gene>
<dbReference type="CDD" id="cd00198">
    <property type="entry name" value="vWFA"/>
    <property type="match status" value="1"/>
</dbReference>
<dbReference type="Pfam" id="PF12892">
    <property type="entry name" value="FctA"/>
    <property type="match status" value="1"/>
</dbReference>
<dbReference type="OrthoDB" id="3222833at2"/>
<reference evidence="3 5" key="2">
    <citation type="submission" date="2020-10" db="EMBL/GenBank/DDBJ databases">
        <title>Genome sequencing of Bifidobacterium eulemuris_DSMZ_100216.</title>
        <authorList>
            <person name="Kim J."/>
        </authorList>
    </citation>
    <scope>NUCLEOTIDE SEQUENCE [LARGE SCALE GENOMIC DNA]</scope>
    <source>
        <strain evidence="3 5">DSM 100216</strain>
    </source>
</reference>
<proteinExistence type="predicted"/>
<reference evidence="2 4" key="1">
    <citation type="journal article" date="2017" name="BMC Genomics">
        <title>Comparative genomic and phylogenomic analyses of the Bifidobacteriaceae family.</title>
        <authorList>
            <person name="Lugli G.A."/>
            <person name="Milani C."/>
            <person name="Turroni F."/>
            <person name="Duranti S."/>
            <person name="Mancabelli L."/>
            <person name="Mangifesta M."/>
            <person name="Ferrario C."/>
            <person name="Modesto M."/>
            <person name="Mattarelli P."/>
            <person name="Jiri K."/>
            <person name="van Sinderen D."/>
            <person name="Ventura M."/>
        </authorList>
    </citation>
    <scope>NUCLEOTIDE SEQUENCE [LARGE SCALE GENOMIC DNA]</scope>
    <source>
        <strain evidence="2 4">DSM 100216</strain>
    </source>
</reference>
<dbReference type="SUPFAM" id="SSF53300">
    <property type="entry name" value="vWA-like"/>
    <property type="match status" value="1"/>
</dbReference>
<sequence length="1054" mass="112699">MVMMLTVGFSGDVAFAEQAGESQNSPSNVDKAVDGGTENDYKSEDFLGAGNTTQYAGRVWTDKTVFDGTATFADNDGDKSISVSASDPKNDFLIAYSALATSQTVSNQRPSDTVFILDFSASMTWGVNSQKVSKADGSDSRIKYLVDSLNSAIDALAKANPNNRVAVVTFNRTGSTFLPLQELSEDTVNLLDQSAEGVRQFFTLSDFRLKNANDGIATVTCNFGDCGAQTRTTDSKTNIQYGVYEGMKLLAEATDVTFTASDGSTLKRLPNVVLMSDGAPTTISESATGSTLTRGENGGQWWSGLKYNGNDSIGSGDNSNAHSANGFLPMLTAAYFKNRIRAHYNANAEDQSTVEPNVYTIGFSINQQTGSMVSMANLVLNPKQSQYVENCPTDNDVNTQKENACHATNEVLDAWAEYLNGGRPTVKYVDGNPVAWKDEKKYNVQHPNDGHDATSKDYMTQYFAAESSDQLNEAFQSIASLITEAAKTPTKVGSDAFHSGYITYTDPIGSYMDVKSVVGVLYNGVKYSTQREENENSTCPVLNADGTQGAGETPCVRYRADGEVETSLYGKHALSSLDIWVVQDAGTTSESPTYTLTIRIPAALIPLRVNTVTLGADGSVASNETSTEYPIRVLYEVGLQDRIISEDGALVASAVSEDYTKTHVDPKTGEVYFLTNRYSGATYKSTNASNATGGQTQGDAVSVFHPAKDNPFYSVQSAMPIYHVGTDGSCPATVAEATQVNHDEFIQSAPTTQYCIGLQYYGQSNQGDGGVITDLTLRARSQFSDSAISSDASGNAMVSEGRIRLGYLADHTDKTISTNNTDTAVHAYAPTYQYCNPNNLSQVDGYVAVYHGNNGKLTTSPSSTQATIQVKKILEGKEWSDSDSFAFVLASQDGAPLPAGSTGNQTDMTIDRNSVNHMASFGPISYSQVGAYVYSLTELNPSDPLDGMTYSQAEYMVTVTVAVDADTGGLAATVSMTRTRDDDGGATNAAVTAADGTQPTAEFTNRFHRVAVLPLTGEAAGRDYLRTGLALAGVTVLSAAGVGWWRHRRESSAI</sequence>
<evidence type="ECO:0000313" key="3">
    <source>
        <dbReference type="EMBL" id="QOL32540.1"/>
    </source>
</evidence>
<dbReference type="InterPro" id="IPR036465">
    <property type="entry name" value="vWFA_dom_sf"/>
</dbReference>
<dbReference type="InterPro" id="IPR022464">
    <property type="entry name" value="Strep_pil_isopept_link"/>
</dbReference>
<accession>A0A261FXW7</accession>
<dbReference type="InterPro" id="IPR002035">
    <property type="entry name" value="VWF_A"/>
</dbReference>
<dbReference type="Proteomes" id="UP000216057">
    <property type="component" value="Unassembled WGS sequence"/>
</dbReference>
<protein>
    <submittedName>
        <fullName evidence="2">von Willebrand factor type A domain-containing protein</fullName>
    </submittedName>
</protein>